<dbReference type="Proteomes" id="UP000267464">
    <property type="component" value="Unassembled WGS sequence"/>
</dbReference>
<comment type="caution">
    <text evidence="2">The sequence shown here is derived from an EMBL/GenBank/DDBJ whole genome shotgun (WGS) entry which is preliminary data.</text>
</comment>
<reference evidence="2 3" key="1">
    <citation type="submission" date="2018-08" db="EMBL/GenBank/DDBJ databases">
        <authorList>
            <person name="Khan S.A."/>
            <person name="Jeon C.O."/>
            <person name="Chun B.H."/>
            <person name="Jeong S.E."/>
        </authorList>
    </citation>
    <scope>NUCLEOTIDE SEQUENCE [LARGE SCALE GENOMIC DNA]</scope>
    <source>
        <strain evidence="2 3">S-16</strain>
    </source>
</reference>
<accession>A0A3N7HJL6</accession>
<reference evidence="2 3" key="2">
    <citation type="submission" date="2018-12" db="EMBL/GenBank/DDBJ databases">
        <title>Rhizobacter gummiphilus sp. nov., a rubber-degrading bacterium isolated from the soil of a botanical garden in Japan.</title>
        <authorList>
            <person name="Shunsuke S.S."/>
        </authorList>
    </citation>
    <scope>NUCLEOTIDE SEQUENCE [LARGE SCALE GENOMIC DNA]</scope>
    <source>
        <strain evidence="2 3">S-16</strain>
    </source>
</reference>
<protein>
    <submittedName>
        <fullName evidence="2">DUF1851 domain-containing protein</fullName>
    </submittedName>
</protein>
<evidence type="ECO:0000259" key="1">
    <source>
        <dbReference type="Pfam" id="PF08906"/>
    </source>
</evidence>
<dbReference type="EMBL" id="QUSW01000023">
    <property type="protein sequence ID" value="RQP21146.1"/>
    <property type="molecule type" value="Genomic_DNA"/>
</dbReference>
<dbReference type="AlphaFoldDB" id="A0A3N7HJL6"/>
<dbReference type="RefSeq" id="WP_124543979.1">
    <property type="nucleotide sequence ID" value="NZ_QUSW01000023.1"/>
</dbReference>
<dbReference type="Pfam" id="PF08906">
    <property type="entry name" value="T6SS_Tdi1_C"/>
    <property type="match status" value="1"/>
</dbReference>
<proteinExistence type="predicted"/>
<organism evidence="2 3">
    <name type="scientific">Piscinibacter terrae</name>
    <dbReference type="NCBI Taxonomy" id="2496871"/>
    <lineage>
        <taxon>Bacteria</taxon>
        <taxon>Pseudomonadati</taxon>
        <taxon>Pseudomonadota</taxon>
        <taxon>Betaproteobacteria</taxon>
        <taxon>Burkholderiales</taxon>
        <taxon>Sphaerotilaceae</taxon>
        <taxon>Piscinibacter</taxon>
    </lineage>
</organism>
<feature type="domain" description="T6SS immunity protein Tdi1 C-terminal" evidence="1">
    <location>
        <begin position="64"/>
        <end position="138"/>
    </location>
</feature>
<evidence type="ECO:0000313" key="3">
    <source>
        <dbReference type="Proteomes" id="UP000267464"/>
    </source>
</evidence>
<dbReference type="InterPro" id="IPR015002">
    <property type="entry name" value="T6SS_Tdi1_C"/>
</dbReference>
<sequence length="156" mass="16894">MNLSDYLLAQDGHDWPSLLSDWAEVLPGDFIVWIVNRLGDLVVVLPDGSVHWLDVGNGSLKRVADNREHFVSAIDEGDNANEWLAIPLVDACVASGMALGAGQCYGFKVPPMLGGAYEVSNLEPTSLAVHYGLLGQIHRQTKDLPDGTQIKFVLSP</sequence>
<gene>
    <name evidence="2" type="ORF">DZC73_29420</name>
</gene>
<evidence type="ECO:0000313" key="2">
    <source>
        <dbReference type="EMBL" id="RQP21146.1"/>
    </source>
</evidence>
<dbReference type="OrthoDB" id="672028at2"/>
<name>A0A3N7HJL6_9BURK</name>
<keyword evidence="3" id="KW-1185">Reference proteome</keyword>